<dbReference type="AlphaFoldDB" id="A0A183G7K2"/>
<evidence type="ECO:0000313" key="4">
    <source>
        <dbReference type="WBParaSite" id="HPBE_0001777301-mRNA-1"/>
    </source>
</evidence>
<evidence type="ECO:0000256" key="1">
    <source>
        <dbReference type="SAM" id="SignalP"/>
    </source>
</evidence>
<name>A0A183G7K2_HELPZ</name>
<keyword evidence="1" id="KW-0732">Signal</keyword>
<evidence type="ECO:0000313" key="2">
    <source>
        <dbReference type="EMBL" id="VDP09858.1"/>
    </source>
</evidence>
<accession>A0A3P8BJF7</accession>
<proteinExistence type="predicted"/>
<accession>A0A183G7K2</accession>
<dbReference type="WBParaSite" id="HPBE_0001777301-mRNA-1">
    <property type="protein sequence ID" value="HPBE_0001777301-mRNA-1"/>
    <property type="gene ID" value="HPBE_0001777301"/>
</dbReference>
<evidence type="ECO:0000313" key="3">
    <source>
        <dbReference type="Proteomes" id="UP000050761"/>
    </source>
</evidence>
<dbReference type="EMBL" id="UZAH01030253">
    <property type="protein sequence ID" value="VDP09858.1"/>
    <property type="molecule type" value="Genomic_DNA"/>
</dbReference>
<feature type="chain" id="PRO_5044551906" evidence="1">
    <location>
        <begin position="21"/>
        <end position="140"/>
    </location>
</feature>
<dbReference type="Proteomes" id="UP000050761">
    <property type="component" value="Unassembled WGS sequence"/>
</dbReference>
<gene>
    <name evidence="2" type="ORF">HPBE_LOCUS17772</name>
</gene>
<sequence length="140" mass="15942">MRSLTVPIALLALFVCSTTAIELEGCQRGYLSVMTADKDKHLRKEIKEKLGFSTNRDDVIAQVTVRSRDRAQTMTATFVGRNKDGLSIAYEFEVRTDRNSDLTVIPFKTFFDYLQCEQIYFKPNPPKQDEHAPKDPDCCA</sequence>
<reference evidence="4" key="2">
    <citation type="submission" date="2019-09" db="UniProtKB">
        <authorList>
            <consortium name="WormBaseParasite"/>
        </authorList>
    </citation>
    <scope>IDENTIFICATION</scope>
</reference>
<keyword evidence="3" id="KW-1185">Reference proteome</keyword>
<reference evidence="2 3" key="1">
    <citation type="submission" date="2018-11" db="EMBL/GenBank/DDBJ databases">
        <authorList>
            <consortium name="Pathogen Informatics"/>
        </authorList>
    </citation>
    <scope>NUCLEOTIDE SEQUENCE [LARGE SCALE GENOMIC DNA]</scope>
</reference>
<organism evidence="3 4">
    <name type="scientific">Heligmosomoides polygyrus</name>
    <name type="common">Parasitic roundworm</name>
    <dbReference type="NCBI Taxonomy" id="6339"/>
    <lineage>
        <taxon>Eukaryota</taxon>
        <taxon>Metazoa</taxon>
        <taxon>Ecdysozoa</taxon>
        <taxon>Nematoda</taxon>
        <taxon>Chromadorea</taxon>
        <taxon>Rhabditida</taxon>
        <taxon>Rhabditina</taxon>
        <taxon>Rhabditomorpha</taxon>
        <taxon>Strongyloidea</taxon>
        <taxon>Heligmosomidae</taxon>
        <taxon>Heligmosomoides</taxon>
    </lineage>
</organism>
<feature type="signal peptide" evidence="1">
    <location>
        <begin position="1"/>
        <end position="20"/>
    </location>
</feature>
<protein>
    <submittedName>
        <fullName evidence="4">Cystatin domain-containing protein</fullName>
    </submittedName>
</protein>